<evidence type="ECO:0000256" key="5">
    <source>
        <dbReference type="PIRSR" id="PIRSR000239-1"/>
    </source>
</evidence>
<dbReference type="GO" id="GO:0033554">
    <property type="term" value="P:cellular response to stress"/>
    <property type="evidence" value="ECO:0007669"/>
    <property type="project" value="TreeGrafter"/>
</dbReference>
<dbReference type="PANTHER" id="PTHR10681">
    <property type="entry name" value="THIOREDOXIN PEROXIDASE"/>
    <property type="match status" value="1"/>
</dbReference>
<comment type="similarity">
    <text evidence="1">Belongs to the peroxiredoxin family. AhpC/Prx1 subfamily.</text>
</comment>
<gene>
    <name evidence="7" type="ORF">M8523_25130</name>
</gene>
<dbReference type="NCBIfam" id="NF009668">
    <property type="entry name" value="PRK13189.1"/>
    <property type="match status" value="1"/>
</dbReference>
<dbReference type="GO" id="GO:0008379">
    <property type="term" value="F:thioredoxin peroxidase activity"/>
    <property type="evidence" value="ECO:0007669"/>
    <property type="project" value="TreeGrafter"/>
</dbReference>
<evidence type="ECO:0000256" key="3">
    <source>
        <dbReference type="ARBA" id="ARBA00032824"/>
    </source>
</evidence>
<dbReference type="InterPro" id="IPR019479">
    <property type="entry name" value="Peroxiredoxin_C"/>
</dbReference>
<dbReference type="GO" id="GO:0042744">
    <property type="term" value="P:hydrogen peroxide catabolic process"/>
    <property type="evidence" value="ECO:0007669"/>
    <property type="project" value="TreeGrafter"/>
</dbReference>
<keyword evidence="2 7" id="KW-0560">Oxidoreductase</keyword>
<dbReference type="InterPro" id="IPR013766">
    <property type="entry name" value="Thioredoxin_domain"/>
</dbReference>
<name>A0AA41Z1J4_9HYPH</name>
<dbReference type="PANTHER" id="PTHR10681:SF128">
    <property type="entry name" value="THIOREDOXIN-DEPENDENT PEROXIDE REDUCTASE, MITOCHONDRIAL"/>
    <property type="match status" value="1"/>
</dbReference>
<dbReference type="Gene3D" id="3.40.30.10">
    <property type="entry name" value="Glutaredoxin"/>
    <property type="match status" value="1"/>
</dbReference>
<dbReference type="EMBL" id="JAMOIM010000023">
    <property type="protein sequence ID" value="MCW6511276.1"/>
    <property type="molecule type" value="Genomic_DNA"/>
</dbReference>
<evidence type="ECO:0000313" key="8">
    <source>
        <dbReference type="Proteomes" id="UP001165667"/>
    </source>
</evidence>
<dbReference type="PROSITE" id="PS51352">
    <property type="entry name" value="THIOREDOXIN_2"/>
    <property type="match status" value="1"/>
</dbReference>
<keyword evidence="7" id="KW-0575">Peroxidase</keyword>
<comment type="caution">
    <text evidence="7">The sequence shown here is derived from an EMBL/GenBank/DDBJ whole genome shotgun (WGS) entry which is preliminary data.</text>
</comment>
<dbReference type="Proteomes" id="UP001165667">
    <property type="component" value="Unassembled WGS sequence"/>
</dbReference>
<dbReference type="InterPro" id="IPR050217">
    <property type="entry name" value="Peroxiredoxin"/>
</dbReference>
<evidence type="ECO:0000259" key="6">
    <source>
        <dbReference type="PROSITE" id="PS51352"/>
    </source>
</evidence>
<dbReference type="InterPro" id="IPR036249">
    <property type="entry name" value="Thioredoxin-like_sf"/>
</dbReference>
<evidence type="ECO:0000256" key="4">
    <source>
        <dbReference type="ARBA" id="ARBA00037420"/>
    </source>
</evidence>
<proteinExistence type="inferred from homology"/>
<dbReference type="Pfam" id="PF00578">
    <property type="entry name" value="AhpC-TSA"/>
    <property type="match status" value="1"/>
</dbReference>
<dbReference type="AlphaFoldDB" id="A0AA41Z1J4"/>
<dbReference type="GO" id="GO:0006979">
    <property type="term" value="P:response to oxidative stress"/>
    <property type="evidence" value="ECO:0007669"/>
    <property type="project" value="TreeGrafter"/>
</dbReference>
<dbReference type="Pfam" id="PF10417">
    <property type="entry name" value="1-cysPrx_C"/>
    <property type="match status" value="1"/>
</dbReference>
<dbReference type="PIRSF" id="PIRSF000239">
    <property type="entry name" value="AHPC"/>
    <property type="match status" value="1"/>
</dbReference>
<keyword evidence="8" id="KW-1185">Reference proteome</keyword>
<protein>
    <recommendedName>
        <fullName evidence="3">Thioredoxin peroxidase</fullName>
    </recommendedName>
</protein>
<dbReference type="SUPFAM" id="SSF52833">
    <property type="entry name" value="Thioredoxin-like"/>
    <property type="match status" value="1"/>
</dbReference>
<evidence type="ECO:0000313" key="7">
    <source>
        <dbReference type="EMBL" id="MCW6511276.1"/>
    </source>
</evidence>
<sequence>MGERDLACYAGRWLVFFSHPADFTPVCTSEFVAFAKAFDRFQALDCDLLGLSVDSLFSHLAWIQSIAHRFKVKIPFPLVEDPSMAIARAYGMLPPGADSSATVRTTFVIDPAGIVRASITYPMSVGRNVDEILRLVAALQATDSAEVSTPEGWRPGDPVILAPLLSVDAIEQRAGEDGADWYYRLGSL</sequence>
<dbReference type="GO" id="GO:0005829">
    <property type="term" value="C:cytosol"/>
    <property type="evidence" value="ECO:0007669"/>
    <property type="project" value="TreeGrafter"/>
</dbReference>
<evidence type="ECO:0000256" key="2">
    <source>
        <dbReference type="ARBA" id="ARBA00023002"/>
    </source>
</evidence>
<feature type="active site" description="Cysteine sulfenic acid (-SOH) intermediate; for peroxidase activity" evidence="5">
    <location>
        <position position="27"/>
    </location>
</feature>
<dbReference type="InterPro" id="IPR024706">
    <property type="entry name" value="Peroxiredoxin_AhpC-typ"/>
</dbReference>
<feature type="domain" description="Thioredoxin" evidence="6">
    <location>
        <begin position="1"/>
        <end position="141"/>
    </location>
</feature>
<accession>A0AA41Z1J4</accession>
<evidence type="ECO:0000256" key="1">
    <source>
        <dbReference type="ARBA" id="ARBA00009796"/>
    </source>
</evidence>
<dbReference type="GO" id="GO:0045454">
    <property type="term" value="P:cell redox homeostasis"/>
    <property type="evidence" value="ECO:0007669"/>
    <property type="project" value="TreeGrafter"/>
</dbReference>
<dbReference type="InterPro" id="IPR000866">
    <property type="entry name" value="AhpC/TSA"/>
</dbReference>
<organism evidence="7 8">
    <name type="scientific">Lichenifustis flavocetrariae</name>
    <dbReference type="NCBI Taxonomy" id="2949735"/>
    <lineage>
        <taxon>Bacteria</taxon>
        <taxon>Pseudomonadati</taxon>
        <taxon>Pseudomonadota</taxon>
        <taxon>Alphaproteobacteria</taxon>
        <taxon>Hyphomicrobiales</taxon>
        <taxon>Lichenihabitantaceae</taxon>
        <taxon>Lichenifustis</taxon>
    </lineage>
</organism>
<reference evidence="7" key="1">
    <citation type="submission" date="2022-05" db="EMBL/GenBank/DDBJ databases">
        <authorList>
            <person name="Pankratov T."/>
        </authorList>
    </citation>
    <scope>NUCLEOTIDE SEQUENCE</scope>
    <source>
        <strain evidence="7">BP6-180914</strain>
    </source>
</reference>
<comment type="function">
    <text evidence="4">Thiol-specific peroxidase that catalyzes the reduction of hydrogen peroxide and organic hydroperoxides to water and alcohols, respectively. Plays a role in cell protection against oxidative stress by detoxifying peroxides.</text>
</comment>